<accession>A0A158EL01</accession>
<name>A0A158EL01_9BURK</name>
<protein>
    <submittedName>
        <fullName evidence="1">Integrase family protein</fullName>
    </submittedName>
</protein>
<evidence type="ECO:0000313" key="1">
    <source>
        <dbReference type="EMBL" id="SAL07463.1"/>
    </source>
</evidence>
<keyword evidence="2" id="KW-1185">Reference proteome</keyword>
<proteinExistence type="predicted"/>
<dbReference type="EMBL" id="FCOX02000226">
    <property type="protein sequence ID" value="SAL07463.1"/>
    <property type="molecule type" value="Genomic_DNA"/>
</dbReference>
<organism evidence="1 2">
    <name type="scientific">Caballeronia calidae</name>
    <dbReference type="NCBI Taxonomy" id="1777139"/>
    <lineage>
        <taxon>Bacteria</taxon>
        <taxon>Pseudomonadati</taxon>
        <taxon>Pseudomonadota</taxon>
        <taxon>Betaproteobacteria</taxon>
        <taxon>Burkholderiales</taxon>
        <taxon>Burkholderiaceae</taxon>
        <taxon>Caballeronia</taxon>
    </lineage>
</organism>
<reference evidence="1" key="1">
    <citation type="submission" date="2016-01" db="EMBL/GenBank/DDBJ databases">
        <authorList>
            <person name="Peeters C."/>
        </authorList>
    </citation>
    <scope>NUCLEOTIDE SEQUENCE</scope>
    <source>
        <strain evidence="1">LMG 29321</strain>
    </source>
</reference>
<dbReference type="AlphaFoldDB" id="A0A158EL01"/>
<evidence type="ECO:0000313" key="2">
    <source>
        <dbReference type="Proteomes" id="UP000071859"/>
    </source>
</evidence>
<gene>
    <name evidence="1" type="ORF">AWB78_08590</name>
</gene>
<comment type="caution">
    <text evidence="1">The sequence shown here is derived from an EMBL/GenBank/DDBJ whole genome shotgun (WGS) entry which is preliminary data.</text>
</comment>
<dbReference type="Proteomes" id="UP000071859">
    <property type="component" value="Unassembled WGS sequence"/>
</dbReference>
<sequence length="310" mass="34757">MLETHLKSPVTCQRLRAGPAADHIDGFADWLQRCGYAPGSIDWMLRCLAGWTDWMLASGFGAQELLPGFKACKVELDKKRHVPYSRGANRQSLTAASVFIRFLRHEGKLAPAVAPPSASDLWPVLGEFRLWMYKHRGLTETTLDIYQRTLMGPCTALGDDAHAYSVEALRAFVLDRARPHGIENAKSITVAVRSFLRFLGATGRCPEGLEQAIPGFACHQLAAVPRFLLPEDVERVICSCPEDPNGLRDKAVLLLLARLGLRVKLTRKNGHLFCREGGAEKWVGIVIRIRRNSGCTWWSWSRRDERRKTV</sequence>